<dbReference type="SMART" id="SM00382">
    <property type="entry name" value="AAA"/>
    <property type="match status" value="1"/>
</dbReference>
<keyword evidence="10" id="KW-1185">Reference proteome</keyword>
<dbReference type="InterPro" id="IPR003593">
    <property type="entry name" value="AAA+_ATPase"/>
</dbReference>
<dbReference type="GO" id="GO:0005524">
    <property type="term" value="F:ATP binding"/>
    <property type="evidence" value="ECO:0007669"/>
    <property type="project" value="UniProtKB-KW"/>
</dbReference>
<accession>A0A7H9BI06</accession>
<dbReference type="Gene3D" id="3.40.50.300">
    <property type="entry name" value="P-loop containing nucleotide triphosphate hydrolases"/>
    <property type="match status" value="1"/>
</dbReference>
<keyword evidence="4 9" id="KW-0067">ATP-binding</keyword>
<dbReference type="GO" id="GO:0022857">
    <property type="term" value="F:transmembrane transporter activity"/>
    <property type="evidence" value="ECO:0007669"/>
    <property type="project" value="TreeGrafter"/>
</dbReference>
<proteinExistence type="inferred from homology"/>
<dbReference type="SUPFAM" id="SSF52540">
    <property type="entry name" value="P-loop containing nucleoside triphosphate hydrolases"/>
    <property type="match status" value="1"/>
</dbReference>
<sequence>MTEKQSSMLRADNLFREIAGEIPVRLVDNVSLDIAAGEFVCIMGPSGSGKSSLLYLLGLLDIPNRGQIWLDGIDTSHFNEDQLAEHRLRYLGYVFQFHFLLAEFTVLDNVTLPMRKLGQLNAAAMLERAKSLLDKLGMLAQMHKYPHQLSGGQRQRVAIARALANDPKIILADEPTGNLDSASAVNVREILKNLAHDMGKTVIAVTHDIQFATAADTRIGLVDGRINADWFTRVNSAVIAP</sequence>
<dbReference type="GO" id="GO:0046677">
    <property type="term" value="P:response to antibiotic"/>
    <property type="evidence" value="ECO:0007669"/>
    <property type="project" value="UniProtKB-KW"/>
</dbReference>
<evidence type="ECO:0000313" key="10">
    <source>
        <dbReference type="Proteomes" id="UP000509597"/>
    </source>
</evidence>
<evidence type="ECO:0000256" key="6">
    <source>
        <dbReference type="ARBA" id="ARBA00023251"/>
    </source>
</evidence>
<keyword evidence="5" id="KW-0812">Transmembrane</keyword>
<evidence type="ECO:0000313" key="9">
    <source>
        <dbReference type="EMBL" id="QLG87906.1"/>
    </source>
</evidence>
<dbReference type="PROSITE" id="PS50893">
    <property type="entry name" value="ABC_TRANSPORTER_2"/>
    <property type="match status" value="1"/>
</dbReference>
<dbReference type="InterPro" id="IPR017911">
    <property type="entry name" value="MacB-like_ATP-bd"/>
</dbReference>
<evidence type="ECO:0000256" key="2">
    <source>
        <dbReference type="ARBA" id="ARBA00022475"/>
    </source>
</evidence>
<comment type="similarity">
    <text evidence="7">Belongs to the ABC transporter superfamily. Macrolide exporter (TC 3.A.1.122) family.</text>
</comment>
<evidence type="ECO:0000256" key="4">
    <source>
        <dbReference type="ARBA" id="ARBA00022840"/>
    </source>
</evidence>
<dbReference type="GO" id="GO:0098796">
    <property type="term" value="C:membrane protein complex"/>
    <property type="evidence" value="ECO:0007669"/>
    <property type="project" value="UniProtKB-ARBA"/>
</dbReference>
<organism evidence="9 10">
    <name type="scientific">Chitinibacter bivalviorum</name>
    <dbReference type="NCBI Taxonomy" id="2739434"/>
    <lineage>
        <taxon>Bacteria</taxon>
        <taxon>Pseudomonadati</taxon>
        <taxon>Pseudomonadota</taxon>
        <taxon>Betaproteobacteria</taxon>
        <taxon>Neisseriales</taxon>
        <taxon>Chitinibacteraceae</taxon>
        <taxon>Chitinibacter</taxon>
    </lineage>
</organism>
<dbReference type="InterPro" id="IPR017871">
    <property type="entry name" value="ABC_transporter-like_CS"/>
</dbReference>
<dbReference type="Pfam" id="PF00005">
    <property type="entry name" value="ABC_tran"/>
    <property type="match status" value="1"/>
</dbReference>
<protein>
    <submittedName>
        <fullName evidence="9">ABC transporter ATP-binding protein</fullName>
    </submittedName>
</protein>
<keyword evidence="3" id="KW-0547">Nucleotide-binding</keyword>
<dbReference type="GO" id="GO:0016887">
    <property type="term" value="F:ATP hydrolysis activity"/>
    <property type="evidence" value="ECO:0007669"/>
    <property type="project" value="InterPro"/>
</dbReference>
<evidence type="ECO:0000256" key="3">
    <source>
        <dbReference type="ARBA" id="ARBA00022741"/>
    </source>
</evidence>
<keyword evidence="6" id="KW-0046">Antibiotic resistance</keyword>
<name>A0A7H9BI06_9NEIS</name>
<keyword evidence="1" id="KW-0813">Transport</keyword>
<dbReference type="InterPro" id="IPR015854">
    <property type="entry name" value="ABC_transpr_LolD-like"/>
</dbReference>
<keyword evidence="5" id="KW-1133">Transmembrane helix</keyword>
<dbReference type="FunFam" id="3.40.50.300:FF:000032">
    <property type="entry name" value="Export ABC transporter ATP-binding protein"/>
    <property type="match status" value="1"/>
</dbReference>
<dbReference type="PROSITE" id="PS00211">
    <property type="entry name" value="ABC_TRANSPORTER_1"/>
    <property type="match status" value="1"/>
</dbReference>
<evidence type="ECO:0000259" key="8">
    <source>
        <dbReference type="PROSITE" id="PS50893"/>
    </source>
</evidence>
<reference evidence="9 10" key="1">
    <citation type="submission" date="2020-07" db="EMBL/GenBank/DDBJ databases">
        <title>Complete genome sequence of Chitinibacter sp. 2T18.</title>
        <authorList>
            <person name="Bae J.-W."/>
            <person name="Choi J.-W."/>
        </authorList>
    </citation>
    <scope>NUCLEOTIDE SEQUENCE [LARGE SCALE GENOMIC DNA]</scope>
    <source>
        <strain evidence="9 10">2T18</strain>
    </source>
</reference>
<dbReference type="Proteomes" id="UP000509597">
    <property type="component" value="Chromosome"/>
</dbReference>
<dbReference type="GO" id="GO:0005886">
    <property type="term" value="C:plasma membrane"/>
    <property type="evidence" value="ECO:0007669"/>
    <property type="project" value="TreeGrafter"/>
</dbReference>
<dbReference type="PANTHER" id="PTHR24220">
    <property type="entry name" value="IMPORT ATP-BINDING PROTEIN"/>
    <property type="match status" value="1"/>
</dbReference>
<dbReference type="PANTHER" id="PTHR24220:SF86">
    <property type="entry name" value="ABC TRANSPORTER ABCH.1"/>
    <property type="match status" value="1"/>
</dbReference>
<dbReference type="AlphaFoldDB" id="A0A7H9BI06"/>
<keyword evidence="5" id="KW-0472">Membrane</keyword>
<dbReference type="RefSeq" id="WP_179357986.1">
    <property type="nucleotide sequence ID" value="NZ_CP058627.1"/>
</dbReference>
<dbReference type="CDD" id="cd03255">
    <property type="entry name" value="ABC_MJ0796_LolCDE_FtsE"/>
    <property type="match status" value="1"/>
</dbReference>
<evidence type="ECO:0000256" key="5">
    <source>
        <dbReference type="ARBA" id="ARBA00022989"/>
    </source>
</evidence>
<dbReference type="KEGG" id="chiz:HQ393_06320"/>
<feature type="domain" description="ABC transporter" evidence="8">
    <location>
        <begin position="9"/>
        <end position="241"/>
    </location>
</feature>
<dbReference type="InterPro" id="IPR027417">
    <property type="entry name" value="P-loop_NTPase"/>
</dbReference>
<keyword evidence="2" id="KW-1003">Cell membrane</keyword>
<dbReference type="EMBL" id="CP058627">
    <property type="protein sequence ID" value="QLG87906.1"/>
    <property type="molecule type" value="Genomic_DNA"/>
</dbReference>
<dbReference type="InterPro" id="IPR003439">
    <property type="entry name" value="ABC_transporter-like_ATP-bd"/>
</dbReference>
<evidence type="ECO:0000256" key="7">
    <source>
        <dbReference type="ARBA" id="ARBA00038388"/>
    </source>
</evidence>
<evidence type="ECO:0000256" key="1">
    <source>
        <dbReference type="ARBA" id="ARBA00022448"/>
    </source>
</evidence>
<gene>
    <name evidence="9" type="ORF">HQ393_06320</name>
</gene>